<gene>
    <name evidence="1" type="ORF">G3I59_04125</name>
</gene>
<evidence type="ECO:0000313" key="1">
    <source>
        <dbReference type="EMBL" id="NEC54805.1"/>
    </source>
</evidence>
<evidence type="ECO:0000313" key="2">
    <source>
        <dbReference type="Proteomes" id="UP000470404"/>
    </source>
</evidence>
<organism evidence="1 2">
    <name type="scientific">Amycolatopsis rubida</name>
    <dbReference type="NCBI Taxonomy" id="112413"/>
    <lineage>
        <taxon>Bacteria</taxon>
        <taxon>Bacillati</taxon>
        <taxon>Actinomycetota</taxon>
        <taxon>Actinomycetes</taxon>
        <taxon>Pseudonocardiales</taxon>
        <taxon>Pseudonocardiaceae</taxon>
        <taxon>Amycolatopsis</taxon>
    </lineage>
</organism>
<name>A0ABX0BPR9_9PSEU</name>
<protein>
    <submittedName>
        <fullName evidence="1">ADP-ribose pyrophosphatase</fullName>
    </submittedName>
</protein>
<dbReference type="Proteomes" id="UP000470404">
    <property type="component" value="Unassembled WGS sequence"/>
</dbReference>
<proteinExistence type="predicted"/>
<reference evidence="1 2" key="1">
    <citation type="submission" date="2020-01" db="EMBL/GenBank/DDBJ databases">
        <title>Insect and environment-associated Actinomycetes.</title>
        <authorList>
            <person name="Currrie C."/>
            <person name="Chevrette M."/>
            <person name="Carlson C."/>
            <person name="Stubbendieck R."/>
            <person name="Wendt-Pienkowski E."/>
        </authorList>
    </citation>
    <scope>NUCLEOTIDE SEQUENCE [LARGE SCALE GENOMIC DNA]</scope>
    <source>
        <strain evidence="1 2">SID8386</strain>
    </source>
</reference>
<accession>A0ABX0BPR9</accession>
<sequence length="27" mass="3109">MKRGVLLVCRLHVDLRQQASAVCLSRR</sequence>
<comment type="caution">
    <text evidence="1">The sequence shown here is derived from an EMBL/GenBank/DDBJ whole genome shotgun (WGS) entry which is preliminary data.</text>
</comment>
<dbReference type="EMBL" id="JAAGNC010000030">
    <property type="protein sequence ID" value="NEC54805.1"/>
    <property type="molecule type" value="Genomic_DNA"/>
</dbReference>
<keyword evidence="2" id="KW-1185">Reference proteome</keyword>